<dbReference type="Proteomes" id="UP000189177">
    <property type="component" value="Unassembled WGS sequence"/>
</dbReference>
<accession>A0A1V3A0Q1</accession>
<keyword evidence="8" id="KW-1278">Translocase</keyword>
<feature type="domain" description="ABC transporter" evidence="10">
    <location>
        <begin position="4"/>
        <end position="234"/>
    </location>
</feature>
<keyword evidence="3" id="KW-0813">Transport</keyword>
<proteinExistence type="inferred from homology"/>
<reference evidence="11 12" key="1">
    <citation type="submission" date="2017-02" db="EMBL/GenBank/DDBJ databases">
        <title>Genomic diversity within the haloalkaliphilic genus Thioalkalivibrio.</title>
        <authorList>
            <person name="Ahn A.-C."/>
            <person name="Meier-Kolthoff J."/>
            <person name="Overmars L."/>
            <person name="Richter M."/>
            <person name="Woyke T."/>
            <person name="Sorokin D.Y."/>
            <person name="Muyzer G."/>
        </authorList>
    </citation>
    <scope>NUCLEOTIDE SEQUENCE [LARGE SCALE GENOMIC DNA]</scope>
    <source>
        <strain evidence="11 12">HL17</strain>
    </source>
</reference>
<keyword evidence="4" id="KW-0536">Nodulation</keyword>
<evidence type="ECO:0000313" key="12">
    <source>
        <dbReference type="Proteomes" id="UP000189177"/>
    </source>
</evidence>
<dbReference type="EMBL" id="MUZR01000008">
    <property type="protein sequence ID" value="OOC10889.1"/>
    <property type="molecule type" value="Genomic_DNA"/>
</dbReference>
<protein>
    <submittedName>
        <fullName evidence="11">ABC transporter</fullName>
    </submittedName>
</protein>
<dbReference type="InterPro" id="IPR017871">
    <property type="entry name" value="ABC_transporter-like_CS"/>
</dbReference>
<name>A0A1V3A0Q1_9GAMM</name>
<dbReference type="GO" id="GO:0016887">
    <property type="term" value="F:ATP hydrolysis activity"/>
    <property type="evidence" value="ECO:0007669"/>
    <property type="project" value="InterPro"/>
</dbReference>
<evidence type="ECO:0000313" key="11">
    <source>
        <dbReference type="EMBL" id="OOC10889.1"/>
    </source>
</evidence>
<evidence type="ECO:0000256" key="5">
    <source>
        <dbReference type="ARBA" id="ARBA00022475"/>
    </source>
</evidence>
<dbReference type="InterPro" id="IPR027417">
    <property type="entry name" value="P-loop_NTPase"/>
</dbReference>
<keyword evidence="9" id="KW-0472">Membrane</keyword>
<keyword evidence="7" id="KW-0067">ATP-binding</keyword>
<dbReference type="PANTHER" id="PTHR42711:SF5">
    <property type="entry name" value="ABC TRANSPORTER ATP-BINDING PROTEIN NATA"/>
    <property type="match status" value="1"/>
</dbReference>
<evidence type="ECO:0000256" key="7">
    <source>
        <dbReference type="ARBA" id="ARBA00022840"/>
    </source>
</evidence>
<keyword evidence="12" id="KW-1185">Reference proteome</keyword>
<keyword evidence="5" id="KW-1003">Cell membrane</keyword>
<dbReference type="CDD" id="cd03263">
    <property type="entry name" value="ABC_subfamily_A"/>
    <property type="match status" value="1"/>
</dbReference>
<dbReference type="Pfam" id="PF00005">
    <property type="entry name" value="ABC_tran"/>
    <property type="match status" value="1"/>
</dbReference>
<comment type="similarity">
    <text evidence="2">Belongs to the ABC transporter superfamily.</text>
</comment>
<evidence type="ECO:0000256" key="4">
    <source>
        <dbReference type="ARBA" id="ARBA00022458"/>
    </source>
</evidence>
<dbReference type="PROSITE" id="PS50893">
    <property type="entry name" value="ABC_TRANSPORTER_2"/>
    <property type="match status" value="1"/>
</dbReference>
<keyword evidence="6" id="KW-0547">Nucleotide-binding</keyword>
<comment type="subcellular location">
    <subcellularLocation>
        <location evidence="1">Cell membrane</location>
    </subcellularLocation>
</comment>
<dbReference type="InterPro" id="IPR003439">
    <property type="entry name" value="ABC_transporter-like_ATP-bd"/>
</dbReference>
<gene>
    <name evidence="11" type="ORF">B1A74_03410</name>
</gene>
<evidence type="ECO:0000259" key="10">
    <source>
        <dbReference type="PROSITE" id="PS50893"/>
    </source>
</evidence>
<evidence type="ECO:0000256" key="1">
    <source>
        <dbReference type="ARBA" id="ARBA00004236"/>
    </source>
</evidence>
<dbReference type="Gene3D" id="3.40.50.300">
    <property type="entry name" value="P-loop containing nucleotide triphosphate hydrolases"/>
    <property type="match status" value="1"/>
</dbReference>
<dbReference type="PANTHER" id="PTHR42711">
    <property type="entry name" value="ABC TRANSPORTER ATP-BINDING PROTEIN"/>
    <property type="match status" value="1"/>
</dbReference>
<dbReference type="SUPFAM" id="SSF52540">
    <property type="entry name" value="P-loop containing nucleoside triphosphate hydrolases"/>
    <property type="match status" value="1"/>
</dbReference>
<organism evidence="11 12">
    <name type="scientific">Thioalkalivibrio halophilus</name>
    <dbReference type="NCBI Taxonomy" id="252474"/>
    <lineage>
        <taxon>Bacteria</taxon>
        <taxon>Pseudomonadati</taxon>
        <taxon>Pseudomonadota</taxon>
        <taxon>Gammaproteobacteria</taxon>
        <taxon>Chromatiales</taxon>
        <taxon>Ectothiorhodospiraceae</taxon>
        <taxon>Thioalkalivibrio</taxon>
    </lineage>
</organism>
<dbReference type="InterPro" id="IPR003593">
    <property type="entry name" value="AAA+_ATPase"/>
</dbReference>
<comment type="caution">
    <text evidence="11">The sequence shown here is derived from an EMBL/GenBank/DDBJ whole genome shotgun (WGS) entry which is preliminary data.</text>
</comment>
<dbReference type="GO" id="GO:0005524">
    <property type="term" value="F:ATP binding"/>
    <property type="evidence" value="ECO:0007669"/>
    <property type="project" value="UniProtKB-KW"/>
</dbReference>
<evidence type="ECO:0000256" key="9">
    <source>
        <dbReference type="ARBA" id="ARBA00023136"/>
    </source>
</evidence>
<dbReference type="PROSITE" id="PS00211">
    <property type="entry name" value="ABC_TRANSPORTER_1"/>
    <property type="match status" value="1"/>
</dbReference>
<evidence type="ECO:0000256" key="2">
    <source>
        <dbReference type="ARBA" id="ARBA00005417"/>
    </source>
</evidence>
<evidence type="ECO:0000256" key="6">
    <source>
        <dbReference type="ARBA" id="ARBA00022741"/>
    </source>
</evidence>
<dbReference type="AlphaFoldDB" id="A0A1V3A0Q1"/>
<dbReference type="InterPro" id="IPR050763">
    <property type="entry name" value="ABC_transporter_ATP-binding"/>
</dbReference>
<dbReference type="RefSeq" id="WP_077243764.1">
    <property type="nucleotide sequence ID" value="NZ_MUZR01000008.1"/>
</dbReference>
<evidence type="ECO:0000256" key="3">
    <source>
        <dbReference type="ARBA" id="ARBA00022448"/>
    </source>
</evidence>
<dbReference type="OrthoDB" id="9781337at2"/>
<evidence type="ECO:0000256" key="8">
    <source>
        <dbReference type="ARBA" id="ARBA00022967"/>
    </source>
</evidence>
<dbReference type="FunFam" id="3.40.50.300:FF:000589">
    <property type="entry name" value="ABC transporter, ATP-binding subunit"/>
    <property type="match status" value="1"/>
</dbReference>
<dbReference type="GO" id="GO:0005886">
    <property type="term" value="C:plasma membrane"/>
    <property type="evidence" value="ECO:0007669"/>
    <property type="project" value="UniProtKB-SubCell"/>
</dbReference>
<dbReference type="SMART" id="SM00382">
    <property type="entry name" value="AAA"/>
    <property type="match status" value="1"/>
</dbReference>
<dbReference type="STRING" id="252474.B1A74_03410"/>
<sequence>MTAIRIQDLRKWYDGTPVVDGVNLDIPEGEFFGLLGPNGAGKTTTLRMLLGLTPIDAGHIEVLGRSMPEGERAVRHRLGVVPQFDTLDPDFTVSENMTTYASYFGLSGPALHTHIDRLLERVNLSDKRDAPIQSLSGGMKRRLTLARALINDPAAVILDEPTTGLDPQARHHLWRQLRELRASGVTLVLTTHYMEEAEELCDRIAIIDHGRIIACDTPAGLIQEHVEPWVATVAGHGAAASIENELGPRDRAHQVADTWLIYTPDPEGLRGRLEARGERMGLREANLEDVFLKLTGHDLRD</sequence>